<dbReference type="Proteomes" id="UP000548476">
    <property type="component" value="Unassembled WGS sequence"/>
</dbReference>
<evidence type="ECO:0000256" key="1">
    <source>
        <dbReference type="ARBA" id="ARBA00004811"/>
    </source>
</evidence>
<comment type="catalytic activity">
    <reaction evidence="7">
        <text>3-phosphoshikimate + phosphoenolpyruvate = 5-O-(1-carboxyvinyl)-3-phosphoshikimate + phosphate</text>
        <dbReference type="Rhea" id="RHEA:21256"/>
        <dbReference type="ChEBI" id="CHEBI:43474"/>
        <dbReference type="ChEBI" id="CHEBI:57701"/>
        <dbReference type="ChEBI" id="CHEBI:58702"/>
        <dbReference type="ChEBI" id="CHEBI:145989"/>
        <dbReference type="EC" id="2.5.1.19"/>
    </reaction>
    <physiologicalReaction direction="left-to-right" evidence="7">
        <dbReference type="Rhea" id="RHEA:21257"/>
    </physiologicalReaction>
</comment>
<dbReference type="HAMAP" id="MF_00210">
    <property type="entry name" value="EPSP_synth"/>
    <property type="match status" value="1"/>
</dbReference>
<keyword evidence="11" id="KW-1185">Reference proteome</keyword>
<dbReference type="GO" id="GO:0005737">
    <property type="term" value="C:cytoplasm"/>
    <property type="evidence" value="ECO:0007669"/>
    <property type="project" value="UniProtKB-SubCell"/>
</dbReference>
<feature type="binding site" evidence="8">
    <location>
        <position position="30"/>
    </location>
    <ligand>
        <name>phosphoenolpyruvate</name>
        <dbReference type="ChEBI" id="CHEBI:58702"/>
    </ligand>
</feature>
<evidence type="ECO:0000313" key="11">
    <source>
        <dbReference type="Proteomes" id="UP000548476"/>
    </source>
</evidence>
<feature type="binding site" evidence="8">
    <location>
        <position position="175"/>
    </location>
    <ligand>
        <name>phosphoenolpyruvate</name>
        <dbReference type="ChEBI" id="CHEBI:58702"/>
    </ligand>
</feature>
<dbReference type="PROSITE" id="PS00104">
    <property type="entry name" value="EPSP_SYNTHASE_1"/>
    <property type="match status" value="1"/>
</dbReference>
<dbReference type="InterPro" id="IPR013792">
    <property type="entry name" value="RNA3'P_cycl/enolpyr_Trfase_a/b"/>
</dbReference>
<dbReference type="InterPro" id="IPR006264">
    <property type="entry name" value="EPSP_synthase"/>
</dbReference>
<feature type="binding site" evidence="8">
    <location>
        <position position="175"/>
    </location>
    <ligand>
        <name>3-phosphoshikimate</name>
        <dbReference type="ChEBI" id="CHEBI:145989"/>
    </ligand>
</feature>
<dbReference type="PANTHER" id="PTHR21090">
    <property type="entry name" value="AROM/DEHYDROQUINATE SYNTHASE"/>
    <property type="match status" value="1"/>
</dbReference>
<organism evidence="10 11">
    <name type="scientific">Phytomonospora endophytica</name>
    <dbReference type="NCBI Taxonomy" id="714109"/>
    <lineage>
        <taxon>Bacteria</taxon>
        <taxon>Bacillati</taxon>
        <taxon>Actinomycetota</taxon>
        <taxon>Actinomycetes</taxon>
        <taxon>Micromonosporales</taxon>
        <taxon>Micromonosporaceae</taxon>
        <taxon>Phytomonospora</taxon>
    </lineage>
</organism>
<evidence type="ECO:0000256" key="5">
    <source>
        <dbReference type="ARBA" id="ARBA00022679"/>
    </source>
</evidence>
<gene>
    <name evidence="8" type="primary">aroA</name>
    <name evidence="10" type="ORF">HNR73_007072</name>
</gene>
<feature type="binding site" evidence="8">
    <location>
        <position position="348"/>
    </location>
    <ligand>
        <name>phosphoenolpyruvate</name>
        <dbReference type="ChEBI" id="CHEBI:58702"/>
    </ligand>
</feature>
<proteinExistence type="inferred from homology"/>
<dbReference type="SUPFAM" id="SSF55205">
    <property type="entry name" value="EPT/RTPC-like"/>
    <property type="match status" value="1"/>
</dbReference>
<feature type="domain" description="Enolpyruvate transferase" evidence="9">
    <location>
        <begin position="16"/>
        <end position="421"/>
    </location>
</feature>
<dbReference type="InterPro" id="IPR036968">
    <property type="entry name" value="Enolpyruvate_Tfrase_sf"/>
</dbReference>
<evidence type="ECO:0000256" key="2">
    <source>
        <dbReference type="ARBA" id="ARBA00009948"/>
    </source>
</evidence>
<feature type="binding site" evidence="8">
    <location>
        <position position="202"/>
    </location>
    <ligand>
        <name>3-phosphoshikimate</name>
        <dbReference type="ChEBI" id="CHEBI:145989"/>
    </ligand>
</feature>
<dbReference type="NCBIfam" id="TIGR01356">
    <property type="entry name" value="aroA"/>
    <property type="match status" value="1"/>
</dbReference>
<feature type="binding site" evidence="8">
    <location>
        <position position="414"/>
    </location>
    <ligand>
        <name>phosphoenolpyruvate</name>
        <dbReference type="ChEBI" id="CHEBI:58702"/>
    </ligand>
</feature>
<feature type="binding site" evidence="8">
    <location>
        <position position="173"/>
    </location>
    <ligand>
        <name>3-phosphoshikimate</name>
        <dbReference type="ChEBI" id="CHEBI:145989"/>
    </ligand>
</feature>
<feature type="binding site" evidence="8">
    <location>
        <position position="35"/>
    </location>
    <ligand>
        <name>3-phosphoshikimate</name>
        <dbReference type="ChEBI" id="CHEBI:145989"/>
    </ligand>
</feature>
<dbReference type="GO" id="GO:0009423">
    <property type="term" value="P:chorismate biosynthetic process"/>
    <property type="evidence" value="ECO:0007669"/>
    <property type="project" value="UniProtKB-UniRule"/>
</dbReference>
<evidence type="ECO:0000256" key="6">
    <source>
        <dbReference type="ARBA" id="ARBA00023141"/>
    </source>
</evidence>
<dbReference type="InterPro" id="IPR001986">
    <property type="entry name" value="Enolpyruvate_Tfrase_dom"/>
</dbReference>
<accession>A0A841FPE5</accession>
<protein>
    <recommendedName>
        <fullName evidence="8">3-phosphoshikimate 1-carboxyvinyltransferase</fullName>
        <ecNumber evidence="8">2.5.1.19</ecNumber>
    </recommendedName>
    <alternativeName>
        <fullName evidence="8">5-enolpyruvylshikimate-3-phosphate synthase</fullName>
        <shortName evidence="8">EPSP synthase</shortName>
        <shortName evidence="8">EPSPS</shortName>
    </alternativeName>
</protein>
<dbReference type="UniPathway" id="UPA00053">
    <property type="reaction ID" value="UER00089"/>
</dbReference>
<feature type="binding site" evidence="8">
    <location>
        <position position="317"/>
    </location>
    <ligand>
        <name>3-phosphoshikimate</name>
        <dbReference type="ChEBI" id="CHEBI:145989"/>
    </ligand>
</feature>
<name>A0A841FPE5_9ACTN</name>
<dbReference type="GO" id="GO:0008652">
    <property type="term" value="P:amino acid biosynthetic process"/>
    <property type="evidence" value="ECO:0007669"/>
    <property type="project" value="UniProtKB-KW"/>
</dbReference>
<keyword evidence="4 8" id="KW-0028">Amino-acid biosynthesis</keyword>
<comment type="pathway">
    <text evidence="1 8">Metabolic intermediate biosynthesis; chorismate biosynthesis; chorismate from D-erythrose 4-phosphate and phosphoenolpyruvate: step 6/7.</text>
</comment>
<dbReference type="FunFam" id="3.65.10.10:FF:000011">
    <property type="entry name" value="3-phosphoshikimate 1-carboxyvinyltransferase"/>
    <property type="match status" value="1"/>
</dbReference>
<evidence type="ECO:0000259" key="9">
    <source>
        <dbReference type="Pfam" id="PF00275"/>
    </source>
</evidence>
<dbReference type="InterPro" id="IPR023193">
    <property type="entry name" value="EPSP_synthase_CS"/>
</dbReference>
<comment type="function">
    <text evidence="8">Catalyzes the transfer of the enolpyruvyl moiety of phosphoenolpyruvate (PEP) to the 5-hydroxyl of shikimate-3-phosphate (S3P) to produce enolpyruvyl shikimate-3-phosphate and inorganic phosphate.</text>
</comment>
<dbReference type="EMBL" id="JACHGT010000020">
    <property type="protein sequence ID" value="MBB6039181.1"/>
    <property type="molecule type" value="Genomic_DNA"/>
</dbReference>
<comment type="subcellular location">
    <subcellularLocation>
        <location evidence="8">Cytoplasm</location>
    </subcellularLocation>
</comment>
<dbReference type="CDD" id="cd01556">
    <property type="entry name" value="EPSP_synthase"/>
    <property type="match status" value="1"/>
</dbReference>
<keyword evidence="5 8" id="KW-0808">Transferase</keyword>
<feature type="binding site" evidence="8">
    <location>
        <position position="99"/>
    </location>
    <ligand>
        <name>phosphoenolpyruvate</name>
        <dbReference type="ChEBI" id="CHEBI:58702"/>
    </ligand>
</feature>
<comment type="caution">
    <text evidence="10">The sequence shown here is derived from an EMBL/GenBank/DDBJ whole genome shotgun (WGS) entry which is preliminary data.</text>
</comment>
<dbReference type="EC" id="2.5.1.19" evidence="8"/>
<feature type="active site" description="Proton acceptor" evidence="8">
    <location>
        <position position="317"/>
    </location>
</feature>
<evidence type="ECO:0000313" key="10">
    <source>
        <dbReference type="EMBL" id="MBB6039181.1"/>
    </source>
</evidence>
<dbReference type="PANTHER" id="PTHR21090:SF5">
    <property type="entry name" value="PENTAFUNCTIONAL AROM POLYPEPTIDE"/>
    <property type="match status" value="1"/>
</dbReference>
<feature type="binding site" evidence="8">
    <location>
        <position position="30"/>
    </location>
    <ligand>
        <name>3-phosphoshikimate</name>
        <dbReference type="ChEBI" id="CHEBI:145989"/>
    </ligand>
</feature>
<dbReference type="GO" id="GO:0003866">
    <property type="term" value="F:3-phosphoshikimate 1-carboxyvinyltransferase activity"/>
    <property type="evidence" value="ECO:0007669"/>
    <property type="project" value="UniProtKB-UniRule"/>
</dbReference>
<dbReference type="FunFam" id="3.65.10.10:FF:000010">
    <property type="entry name" value="3-phosphoshikimate 1-carboxyvinyltransferase"/>
    <property type="match status" value="1"/>
</dbReference>
<feature type="binding site" evidence="8">
    <location>
        <position position="31"/>
    </location>
    <ligand>
        <name>3-phosphoshikimate</name>
        <dbReference type="ChEBI" id="CHEBI:145989"/>
    </ligand>
</feature>
<sequence>MTEQTSVPTPWQTPRATGPVLSTVSLPGSKSMTARALVLSAAAVKHSSLAEPLIARDTTLMAGALRAMGVGVNTAEDNLWVIRPQPLHGPADIDCGLAGTVMRFVPPLAALATGAVRFDGDAYARERPMGPLLKALSAIGVQISDEGRGALPFVIHGTGSVRGGELTVDASKTSQLISGLLLSAADFDRGLVLRHIGPPVPSAPHIQMTIAMIRAAGGAVDDSRPNVWEVEPGQLTGRAWEIEPDLSNAAPFLAAALVTGGEVTIAGWPHNTTQPGDALRGLLTEMGGECVLDDRGLTVKGTGRVKGIDADLSDVSELTPAVAALCALADSPSTLRGVAHIRGHETNRLEALATELNRLGCKVEETDDGLRIAPRRLTGAVFETYADHRMAQAGAILGLVVDGISLDDVACTTKTLSDFPGMWTRMLEDGS</sequence>
<comment type="similarity">
    <text evidence="2 8">Belongs to the EPSP synthase family.</text>
</comment>
<feature type="binding site" evidence="8">
    <location>
        <position position="344"/>
    </location>
    <ligand>
        <name>3-phosphoshikimate</name>
        <dbReference type="ChEBI" id="CHEBI:145989"/>
    </ligand>
</feature>
<feature type="binding site" evidence="8">
    <location>
        <position position="389"/>
    </location>
    <ligand>
        <name>phosphoenolpyruvate</name>
        <dbReference type="ChEBI" id="CHEBI:58702"/>
    </ligand>
</feature>
<dbReference type="AlphaFoldDB" id="A0A841FPE5"/>
<evidence type="ECO:0000256" key="3">
    <source>
        <dbReference type="ARBA" id="ARBA00022490"/>
    </source>
</evidence>
<dbReference type="Pfam" id="PF00275">
    <property type="entry name" value="EPSP_synthase"/>
    <property type="match status" value="1"/>
</dbReference>
<keyword evidence="3 8" id="KW-0963">Cytoplasm</keyword>
<evidence type="ECO:0000256" key="7">
    <source>
        <dbReference type="ARBA" id="ARBA00044633"/>
    </source>
</evidence>
<feature type="binding site" evidence="8">
    <location>
        <position position="127"/>
    </location>
    <ligand>
        <name>phosphoenolpyruvate</name>
        <dbReference type="ChEBI" id="CHEBI:58702"/>
    </ligand>
</feature>
<comment type="subunit">
    <text evidence="8">Monomer.</text>
</comment>
<keyword evidence="6 8" id="KW-0057">Aromatic amino acid biosynthesis</keyword>
<reference evidence="10 11" key="1">
    <citation type="submission" date="2020-08" db="EMBL/GenBank/DDBJ databases">
        <title>Genomic Encyclopedia of Type Strains, Phase IV (KMG-IV): sequencing the most valuable type-strain genomes for metagenomic binning, comparative biology and taxonomic classification.</title>
        <authorList>
            <person name="Goeker M."/>
        </authorList>
    </citation>
    <scope>NUCLEOTIDE SEQUENCE [LARGE SCALE GENOMIC DNA]</scope>
    <source>
        <strain evidence="10 11">YIM 65646</strain>
    </source>
</reference>
<dbReference type="Gene3D" id="3.65.10.10">
    <property type="entry name" value="Enolpyruvate transferase domain"/>
    <property type="match status" value="2"/>
</dbReference>
<dbReference type="GO" id="GO:0009073">
    <property type="term" value="P:aromatic amino acid family biosynthetic process"/>
    <property type="evidence" value="ECO:0007669"/>
    <property type="project" value="UniProtKB-KW"/>
</dbReference>
<comment type="caution">
    <text evidence="8">Lacks conserved residue(s) required for the propagation of feature annotation.</text>
</comment>
<feature type="binding site" evidence="8">
    <location>
        <position position="174"/>
    </location>
    <ligand>
        <name>3-phosphoshikimate</name>
        <dbReference type="ChEBI" id="CHEBI:145989"/>
    </ligand>
</feature>
<evidence type="ECO:0000256" key="4">
    <source>
        <dbReference type="ARBA" id="ARBA00022605"/>
    </source>
</evidence>
<dbReference type="PIRSF" id="PIRSF000505">
    <property type="entry name" value="EPSPS"/>
    <property type="match status" value="1"/>
</dbReference>
<evidence type="ECO:0000256" key="8">
    <source>
        <dbReference type="HAMAP-Rule" id="MF_00210"/>
    </source>
</evidence>
<dbReference type="PROSITE" id="PS00885">
    <property type="entry name" value="EPSP_SYNTHASE_2"/>
    <property type="match status" value="1"/>
</dbReference>